<evidence type="ECO:0000313" key="5">
    <source>
        <dbReference type="EMBL" id="SIO15950.1"/>
    </source>
</evidence>
<evidence type="ECO:0000256" key="3">
    <source>
        <dbReference type="ARBA" id="ARBA00023163"/>
    </source>
</evidence>
<accession>A0A1N6H891</accession>
<evidence type="ECO:0000259" key="4">
    <source>
        <dbReference type="PROSITE" id="PS50995"/>
    </source>
</evidence>
<dbReference type="PANTHER" id="PTHR42756:SF1">
    <property type="entry name" value="TRANSCRIPTIONAL REPRESSOR OF EMRAB OPERON"/>
    <property type="match status" value="1"/>
</dbReference>
<dbReference type="RefSeq" id="WP_084192745.1">
    <property type="nucleotide sequence ID" value="NZ_FSQW01000002.1"/>
</dbReference>
<dbReference type="GO" id="GO:0003677">
    <property type="term" value="F:DNA binding"/>
    <property type="evidence" value="ECO:0007669"/>
    <property type="project" value="UniProtKB-KW"/>
</dbReference>
<dbReference type="GO" id="GO:0003700">
    <property type="term" value="F:DNA-binding transcription factor activity"/>
    <property type="evidence" value="ECO:0007669"/>
    <property type="project" value="InterPro"/>
</dbReference>
<dbReference type="EMBL" id="FSQW01000002">
    <property type="protein sequence ID" value="SIO15950.1"/>
    <property type="molecule type" value="Genomic_DNA"/>
</dbReference>
<dbReference type="Pfam" id="PF12802">
    <property type="entry name" value="MarR_2"/>
    <property type="match status" value="1"/>
</dbReference>
<dbReference type="OrthoDB" id="582199at2"/>
<evidence type="ECO:0000313" key="6">
    <source>
        <dbReference type="Proteomes" id="UP000185192"/>
    </source>
</evidence>
<dbReference type="Proteomes" id="UP000185192">
    <property type="component" value="Unassembled WGS sequence"/>
</dbReference>
<dbReference type="AlphaFoldDB" id="A0A1N6H891"/>
<keyword evidence="2" id="KW-0238">DNA-binding</keyword>
<evidence type="ECO:0000256" key="1">
    <source>
        <dbReference type="ARBA" id="ARBA00023015"/>
    </source>
</evidence>
<reference evidence="6" key="1">
    <citation type="submission" date="2016-11" db="EMBL/GenBank/DDBJ databases">
        <authorList>
            <person name="Varghese N."/>
            <person name="Submissions S."/>
        </authorList>
    </citation>
    <scope>NUCLEOTIDE SEQUENCE [LARGE SCALE GENOMIC DNA]</scope>
    <source>
        <strain evidence="6">DSM 22363</strain>
    </source>
</reference>
<keyword evidence="3" id="KW-0804">Transcription</keyword>
<keyword evidence="6" id="KW-1185">Reference proteome</keyword>
<dbReference type="InterPro" id="IPR000835">
    <property type="entry name" value="HTH_MarR-typ"/>
</dbReference>
<dbReference type="STRING" id="1123272.SAMN02745824_3175"/>
<sequence length="160" mass="18008">MIESRYLMAKISAGQKQRQSSFGFLMQVIARRIDATMKEELAKIDVDVKLFANLMVLSDRDGITQKELGHLLEFPDYFTSRNVDALIDAGLAERRPDPNSRRSVLVFLTDKGRKKATELPRVIQKVNSQFLEPLKSSEKKAIIQLLHKVGGIPEGGDPNL</sequence>
<dbReference type="InterPro" id="IPR036390">
    <property type="entry name" value="WH_DNA-bd_sf"/>
</dbReference>
<protein>
    <submittedName>
        <fullName evidence="5">Transcriptional regulator, MarR family</fullName>
    </submittedName>
</protein>
<name>A0A1N6H891_9SPHN</name>
<evidence type="ECO:0000256" key="2">
    <source>
        <dbReference type="ARBA" id="ARBA00023125"/>
    </source>
</evidence>
<dbReference type="SUPFAM" id="SSF46785">
    <property type="entry name" value="Winged helix' DNA-binding domain"/>
    <property type="match status" value="1"/>
</dbReference>
<feature type="domain" description="HTH marR-type" evidence="4">
    <location>
        <begin position="19"/>
        <end position="151"/>
    </location>
</feature>
<gene>
    <name evidence="5" type="ORF">SAMN02745824_3175</name>
</gene>
<proteinExistence type="predicted"/>
<dbReference type="Gene3D" id="1.10.10.10">
    <property type="entry name" value="Winged helix-like DNA-binding domain superfamily/Winged helix DNA-binding domain"/>
    <property type="match status" value="1"/>
</dbReference>
<organism evidence="5 6">
    <name type="scientific">Parasphingorhabdus marina DSM 22363</name>
    <dbReference type="NCBI Taxonomy" id="1123272"/>
    <lineage>
        <taxon>Bacteria</taxon>
        <taxon>Pseudomonadati</taxon>
        <taxon>Pseudomonadota</taxon>
        <taxon>Alphaproteobacteria</taxon>
        <taxon>Sphingomonadales</taxon>
        <taxon>Sphingomonadaceae</taxon>
        <taxon>Parasphingorhabdus</taxon>
    </lineage>
</organism>
<dbReference type="PANTHER" id="PTHR42756">
    <property type="entry name" value="TRANSCRIPTIONAL REGULATOR, MARR"/>
    <property type="match status" value="1"/>
</dbReference>
<dbReference type="InterPro" id="IPR036388">
    <property type="entry name" value="WH-like_DNA-bd_sf"/>
</dbReference>
<keyword evidence="1" id="KW-0805">Transcription regulation</keyword>
<dbReference type="SMART" id="SM00347">
    <property type="entry name" value="HTH_MARR"/>
    <property type="match status" value="1"/>
</dbReference>
<dbReference type="PRINTS" id="PR00598">
    <property type="entry name" value="HTHMARR"/>
</dbReference>
<dbReference type="PROSITE" id="PS50995">
    <property type="entry name" value="HTH_MARR_2"/>
    <property type="match status" value="1"/>
</dbReference>